<dbReference type="PANTHER" id="PTHR43771:SF1">
    <property type="entry name" value="PHOSPHOMANNOMUTASE"/>
    <property type="match status" value="1"/>
</dbReference>
<evidence type="ECO:0000256" key="5">
    <source>
        <dbReference type="ARBA" id="ARBA00022842"/>
    </source>
</evidence>
<gene>
    <name evidence="12" type="ORF">ACFQ2S_12540</name>
</gene>
<dbReference type="SUPFAM" id="SSF53738">
    <property type="entry name" value="Phosphoglucomutase, first 3 domains"/>
    <property type="match status" value="3"/>
</dbReference>
<dbReference type="InterPro" id="IPR005845">
    <property type="entry name" value="A-D-PHexomutase_a/b/a-II"/>
</dbReference>
<feature type="domain" description="Alpha-D-phosphohexomutase C-terminal" evidence="8">
    <location>
        <begin position="376"/>
        <end position="448"/>
    </location>
</feature>
<dbReference type="Pfam" id="PF00408">
    <property type="entry name" value="PGM_PMM_IV"/>
    <property type="match status" value="1"/>
</dbReference>
<evidence type="ECO:0000256" key="7">
    <source>
        <dbReference type="RuleBase" id="RU004326"/>
    </source>
</evidence>
<dbReference type="Pfam" id="PF02878">
    <property type="entry name" value="PGM_PMM_I"/>
    <property type="match status" value="1"/>
</dbReference>
<feature type="domain" description="Alpha-D-phosphohexomutase alpha/beta/alpha" evidence="10">
    <location>
        <begin position="152"/>
        <end position="256"/>
    </location>
</feature>
<dbReference type="Pfam" id="PF02880">
    <property type="entry name" value="PGM_PMM_III"/>
    <property type="match status" value="1"/>
</dbReference>
<evidence type="ECO:0000256" key="4">
    <source>
        <dbReference type="ARBA" id="ARBA00022723"/>
    </source>
</evidence>
<dbReference type="InterPro" id="IPR005846">
    <property type="entry name" value="A-D-PHexomutase_a/b/a-III"/>
</dbReference>
<comment type="caution">
    <text evidence="12">The sequence shown here is derived from an EMBL/GenBank/DDBJ whole genome shotgun (WGS) entry which is preliminary data.</text>
</comment>
<evidence type="ECO:0000259" key="9">
    <source>
        <dbReference type="Pfam" id="PF02878"/>
    </source>
</evidence>
<dbReference type="Gene3D" id="3.30.310.50">
    <property type="entry name" value="Alpha-D-phosphohexomutase, C-terminal domain"/>
    <property type="match status" value="1"/>
</dbReference>
<evidence type="ECO:0000259" key="11">
    <source>
        <dbReference type="Pfam" id="PF02880"/>
    </source>
</evidence>
<accession>A0ABW3IR66</accession>
<evidence type="ECO:0000256" key="3">
    <source>
        <dbReference type="ARBA" id="ARBA00022553"/>
    </source>
</evidence>
<dbReference type="InterPro" id="IPR036900">
    <property type="entry name" value="A-D-PHexomutase_C_sf"/>
</dbReference>
<dbReference type="InterPro" id="IPR016055">
    <property type="entry name" value="A-D-PHexomutase_a/b/a-I/II/III"/>
</dbReference>
<dbReference type="Proteomes" id="UP001597108">
    <property type="component" value="Unassembled WGS sequence"/>
</dbReference>
<dbReference type="SUPFAM" id="SSF55957">
    <property type="entry name" value="Phosphoglucomutase, C-terminal domain"/>
    <property type="match status" value="1"/>
</dbReference>
<dbReference type="InterPro" id="IPR005841">
    <property type="entry name" value="Alpha-D-phosphohexomutase_SF"/>
</dbReference>
<feature type="domain" description="Alpha-D-phosphohexomutase alpha/beta/alpha" evidence="11">
    <location>
        <begin position="260"/>
        <end position="365"/>
    </location>
</feature>
<evidence type="ECO:0000313" key="13">
    <source>
        <dbReference type="Proteomes" id="UP001597108"/>
    </source>
</evidence>
<sequence>MMRLACFKGYDVRGRVGEELTADTCRAIGRAFAAVMTPGTVVIGRDVRATSEDFASALAEGLLESGVDVIDIGLCGTEEVYFATDHYGAGGGLMVTASHNPIDYNGIKLVGPGARPIPPAEGFQEIHDRVAAGAETPNGPRGTLRRENPRPAYVERVLSFIDPTALKGLKILVNPGNGCAGPTFDAIAGALAERGAEITFSRLHHTPDGSFPHGIPNPLLPENRPVTAESVKAETADFGVAWDGDFDRCFLFDETGSFIDGEYLVGLLATAFLGKVPGAKIVHDPRVMWNTQELVAAAGGEAVASLTGHVHVKAAMRRVDAVYGGEMSAHHYFRDFMYCDSGMIPWLLIAEHVCRTGQPLSALVGDRRVAFPSSGEINFRVTDPGAAMKAVEAAYAGAAPEIDRMDGLGLAFPDWRLNLRSSATEPVLRLNVETRGDRAALETRTAEVTSLISAFAS</sequence>
<evidence type="ECO:0000259" key="8">
    <source>
        <dbReference type="Pfam" id="PF00408"/>
    </source>
</evidence>
<dbReference type="InterPro" id="IPR005844">
    <property type="entry name" value="A-D-PHexomutase_a/b/a-I"/>
</dbReference>
<dbReference type="EMBL" id="JBHTJT010000021">
    <property type="protein sequence ID" value="MFD0980479.1"/>
    <property type="molecule type" value="Genomic_DNA"/>
</dbReference>
<keyword evidence="6" id="KW-0413">Isomerase</keyword>
<comment type="similarity">
    <text evidence="2 7">Belongs to the phosphohexose mutase family.</text>
</comment>
<evidence type="ECO:0000256" key="1">
    <source>
        <dbReference type="ARBA" id="ARBA00001946"/>
    </source>
</evidence>
<keyword evidence="5 7" id="KW-0460">Magnesium</keyword>
<feature type="domain" description="Alpha-D-phosphohexomutase alpha/beta/alpha" evidence="9">
    <location>
        <begin position="7"/>
        <end position="133"/>
    </location>
</feature>
<dbReference type="InterPro" id="IPR016066">
    <property type="entry name" value="A-D-PHexomutase_CS"/>
</dbReference>
<dbReference type="InterPro" id="IPR005843">
    <property type="entry name" value="A-D-PHexomutase_C"/>
</dbReference>
<organism evidence="12 13">
    <name type="scientific">Tropicimonas aquimaris</name>
    <dbReference type="NCBI Taxonomy" id="914152"/>
    <lineage>
        <taxon>Bacteria</taxon>
        <taxon>Pseudomonadati</taxon>
        <taxon>Pseudomonadota</taxon>
        <taxon>Alphaproteobacteria</taxon>
        <taxon>Rhodobacterales</taxon>
        <taxon>Roseobacteraceae</taxon>
        <taxon>Tropicimonas</taxon>
    </lineage>
</organism>
<proteinExistence type="inferred from homology"/>
<dbReference type="PROSITE" id="PS00710">
    <property type="entry name" value="PGM_PMM"/>
    <property type="match status" value="1"/>
</dbReference>
<dbReference type="Gene3D" id="3.40.120.10">
    <property type="entry name" value="Alpha-D-Glucose-1,6-Bisphosphate, subunit A, domain 3"/>
    <property type="match status" value="3"/>
</dbReference>
<dbReference type="RefSeq" id="WP_386074994.1">
    <property type="nucleotide sequence ID" value="NZ_JBHTJT010000021.1"/>
</dbReference>
<protein>
    <submittedName>
        <fullName evidence="12">Phosphomannomutase</fullName>
    </submittedName>
</protein>
<dbReference type="CDD" id="cd03089">
    <property type="entry name" value="PMM_PGM"/>
    <property type="match status" value="1"/>
</dbReference>
<evidence type="ECO:0000259" key="10">
    <source>
        <dbReference type="Pfam" id="PF02879"/>
    </source>
</evidence>
<dbReference type="Pfam" id="PF02879">
    <property type="entry name" value="PGM_PMM_II"/>
    <property type="match status" value="1"/>
</dbReference>
<comment type="cofactor">
    <cofactor evidence="1">
        <name>Mg(2+)</name>
        <dbReference type="ChEBI" id="CHEBI:18420"/>
    </cofactor>
</comment>
<name>A0ABW3IR66_9RHOB</name>
<evidence type="ECO:0000313" key="12">
    <source>
        <dbReference type="EMBL" id="MFD0980479.1"/>
    </source>
</evidence>
<evidence type="ECO:0000256" key="2">
    <source>
        <dbReference type="ARBA" id="ARBA00010231"/>
    </source>
</evidence>
<keyword evidence="13" id="KW-1185">Reference proteome</keyword>
<evidence type="ECO:0000256" key="6">
    <source>
        <dbReference type="ARBA" id="ARBA00023235"/>
    </source>
</evidence>
<keyword evidence="3" id="KW-0597">Phosphoprotein</keyword>
<dbReference type="PRINTS" id="PR00509">
    <property type="entry name" value="PGMPMM"/>
</dbReference>
<keyword evidence="4 7" id="KW-0479">Metal-binding</keyword>
<reference evidence="13" key="1">
    <citation type="journal article" date="2019" name="Int. J. Syst. Evol. Microbiol.">
        <title>The Global Catalogue of Microorganisms (GCM) 10K type strain sequencing project: providing services to taxonomists for standard genome sequencing and annotation.</title>
        <authorList>
            <consortium name="The Broad Institute Genomics Platform"/>
            <consortium name="The Broad Institute Genome Sequencing Center for Infectious Disease"/>
            <person name="Wu L."/>
            <person name="Ma J."/>
        </authorList>
    </citation>
    <scope>NUCLEOTIDE SEQUENCE [LARGE SCALE GENOMIC DNA]</scope>
    <source>
        <strain evidence="13">CCUG 60524</strain>
    </source>
</reference>
<dbReference type="PANTHER" id="PTHR43771">
    <property type="entry name" value="PHOSPHOMANNOMUTASE"/>
    <property type="match status" value="1"/>
</dbReference>